<gene>
    <name evidence="2" type="ORF">SAMN02745178_02465</name>
</gene>
<dbReference type="PANTHER" id="PTHR30121:SF6">
    <property type="entry name" value="SLR6007 PROTEIN"/>
    <property type="match status" value="1"/>
</dbReference>
<organism evidence="2 3">
    <name type="scientific">Gemmiger formicilis</name>
    <dbReference type="NCBI Taxonomy" id="745368"/>
    <lineage>
        <taxon>Bacteria</taxon>
        <taxon>Bacillati</taxon>
        <taxon>Bacillota</taxon>
        <taxon>Clostridia</taxon>
        <taxon>Eubacteriales</taxon>
        <taxon>Gemmiger</taxon>
    </lineage>
</organism>
<dbReference type="PANTHER" id="PTHR30121">
    <property type="entry name" value="UNCHARACTERIZED PROTEIN YJGR-RELATED"/>
    <property type="match status" value="1"/>
</dbReference>
<dbReference type="SUPFAM" id="SSF52540">
    <property type="entry name" value="P-loop containing nucleoside triphosphate hydrolases"/>
    <property type="match status" value="1"/>
</dbReference>
<evidence type="ECO:0000313" key="2">
    <source>
        <dbReference type="EMBL" id="SKA94098.1"/>
    </source>
</evidence>
<feature type="domain" description="TraG P-loop" evidence="1">
    <location>
        <begin position="102"/>
        <end position="397"/>
    </location>
</feature>
<dbReference type="EMBL" id="FUYF01000021">
    <property type="protein sequence ID" value="SKA94098.1"/>
    <property type="molecule type" value="Genomic_DNA"/>
</dbReference>
<dbReference type="AlphaFoldDB" id="A0A1T4XY03"/>
<dbReference type="Proteomes" id="UP000190286">
    <property type="component" value="Unassembled WGS sequence"/>
</dbReference>
<dbReference type="OrthoDB" id="9804380at2"/>
<dbReference type="InterPro" id="IPR051162">
    <property type="entry name" value="T4SS_component"/>
</dbReference>
<dbReference type="STRING" id="745368.SAMN02745178_02465"/>
<sequence>MVLLSVAFFADTPDELRQETDALQSAAANFNCRFTEMRFQQENCFNTAMPYGLRRVESSHMMLTRSVTALVPFVAQEVQSPQGIFYGRNAITGNLIVGDRTKLINGNAMVIATSGSGKSMSVKMEIIMEFLRWPNARFILVDPENEYELLVKALGGEAIKVSVDSRTHFNPLDYHYDPKTDVPPDVAKIEFVLSMLDKLIGENGHLLPEDRSLIAASLKNIYKPLIASGYTAPCPTLGDLYRDLNKSNLRRAKQLALMLDVFTNGSLQAFSHTTNVDMNNRLICFNIQSLGDQLRPIAMMSLLEFINMQVMTNRRKDATAATWIYFDEIHVLLKDPMSSNFLYSSWKRFRKYNAYATGISQDIQDYLDNPVAYALLSNSEFVIMLRQSKSLEALERLYGLSKPQLEFLRNASEGRGIIKMGNSMIPFSNLEPKDTAVYKLITTKPGEATAEK</sequence>
<reference evidence="2 3" key="1">
    <citation type="submission" date="2017-02" db="EMBL/GenBank/DDBJ databases">
        <authorList>
            <person name="Peterson S.W."/>
        </authorList>
    </citation>
    <scope>NUCLEOTIDE SEQUENCE [LARGE SCALE GENOMIC DNA]</scope>
    <source>
        <strain evidence="2 3">ATCC 27749</strain>
    </source>
</reference>
<dbReference type="InterPro" id="IPR027417">
    <property type="entry name" value="P-loop_NTPase"/>
</dbReference>
<dbReference type="RefSeq" id="WP_078785302.1">
    <property type="nucleotide sequence ID" value="NZ_FUYF01000021.1"/>
</dbReference>
<dbReference type="Gene3D" id="1.10.8.730">
    <property type="match status" value="1"/>
</dbReference>
<dbReference type="Pfam" id="PF19044">
    <property type="entry name" value="P-loop_TraG"/>
    <property type="match status" value="1"/>
</dbReference>
<evidence type="ECO:0000313" key="3">
    <source>
        <dbReference type="Proteomes" id="UP000190286"/>
    </source>
</evidence>
<protein>
    <submittedName>
        <fullName evidence="2">AAA-like domain-containing protein</fullName>
    </submittedName>
</protein>
<evidence type="ECO:0000259" key="1">
    <source>
        <dbReference type="Pfam" id="PF19044"/>
    </source>
</evidence>
<name>A0A1T4XY03_9FIRM</name>
<dbReference type="InterPro" id="IPR043964">
    <property type="entry name" value="P-loop_TraG"/>
</dbReference>
<dbReference type="NCBIfam" id="NF045971">
    <property type="entry name" value="conju_CD1110"/>
    <property type="match status" value="1"/>
</dbReference>
<keyword evidence="3" id="KW-1185">Reference proteome</keyword>
<proteinExistence type="predicted"/>
<dbReference type="GeneID" id="93338902"/>
<dbReference type="Gene3D" id="3.40.50.300">
    <property type="entry name" value="P-loop containing nucleotide triphosphate hydrolases"/>
    <property type="match status" value="1"/>
</dbReference>
<accession>A0A1T4XY03</accession>